<protein>
    <submittedName>
        <fullName evidence="3">Transposase</fullName>
    </submittedName>
</protein>
<reference evidence="3 4" key="1">
    <citation type="submission" date="2016-10" db="EMBL/GenBank/DDBJ databases">
        <authorList>
            <person name="de Groot N.N."/>
        </authorList>
    </citation>
    <scope>NUCLEOTIDE SEQUENCE [LARGE SCALE GENOMIC DNA]</scope>
    <source>
        <strain evidence="3 4">CGMCC 1.7054</strain>
    </source>
</reference>
<dbReference type="Proteomes" id="UP000198881">
    <property type="component" value="Unassembled WGS sequence"/>
</dbReference>
<sequence length="278" mass="30879">MCAEISCERRTLTQGADQLSARARCIIRLKEPVVTTVRDYGRGTAEVAGVRGLAWGSVNTAVVDAALVLPEVGRGPLRALGIEERRIASAKWFKTPDIAVWCRVEPWMSTFVDAYTGHVPGFVDGRSCRNVTDWLRQRSGAWLESLEVVAIDLSATFRTAIRQMLPAVEISVNHWHMVKLGNQTLTAVRQRVICEVLGRRGRKQDVVWAHRMMLLCAVDRLTEAGLHWLEEVQDDGSFEESAAAWAVNDHMLRIQNAPSIDKAQNAGSASRWPSPPLS</sequence>
<gene>
    <name evidence="3" type="ORF">SAMN04487966_101202</name>
</gene>
<feature type="domain" description="Transposase IS204/IS1001/IS1096/IS1165 DDE" evidence="2">
    <location>
        <begin position="109"/>
        <end position="264"/>
    </location>
</feature>
<feature type="region of interest" description="Disordered" evidence="1">
    <location>
        <begin position="259"/>
        <end position="278"/>
    </location>
</feature>
<evidence type="ECO:0000259" key="2">
    <source>
        <dbReference type="Pfam" id="PF01610"/>
    </source>
</evidence>
<proteinExistence type="predicted"/>
<dbReference type="Pfam" id="PF01610">
    <property type="entry name" value="DDE_Tnp_ISL3"/>
    <property type="match status" value="1"/>
</dbReference>
<evidence type="ECO:0000313" key="3">
    <source>
        <dbReference type="EMBL" id="SFV20185.1"/>
    </source>
</evidence>
<dbReference type="InterPro" id="IPR002560">
    <property type="entry name" value="Transposase_DDE"/>
</dbReference>
<name>A0A1I7ME30_9MICC</name>
<evidence type="ECO:0000313" key="4">
    <source>
        <dbReference type="Proteomes" id="UP000198881"/>
    </source>
</evidence>
<dbReference type="EMBL" id="FPCG01000001">
    <property type="protein sequence ID" value="SFV20185.1"/>
    <property type="molecule type" value="Genomic_DNA"/>
</dbReference>
<dbReference type="AlphaFoldDB" id="A0A1I7ME30"/>
<keyword evidence="4" id="KW-1185">Reference proteome</keyword>
<organism evidence="3 4">
    <name type="scientific">Micrococcus terreus</name>
    <dbReference type="NCBI Taxonomy" id="574650"/>
    <lineage>
        <taxon>Bacteria</taxon>
        <taxon>Bacillati</taxon>
        <taxon>Actinomycetota</taxon>
        <taxon>Actinomycetes</taxon>
        <taxon>Micrococcales</taxon>
        <taxon>Micrococcaceae</taxon>
        <taxon>Micrococcus</taxon>
    </lineage>
</organism>
<dbReference type="STRING" id="574650.SAMN04487966_101202"/>
<accession>A0A1I7ME30</accession>
<evidence type="ECO:0000256" key="1">
    <source>
        <dbReference type="SAM" id="MobiDB-lite"/>
    </source>
</evidence>